<protein>
    <submittedName>
        <fullName evidence="2">Uncharacterized protein</fullName>
    </submittedName>
</protein>
<evidence type="ECO:0000313" key="3">
    <source>
        <dbReference type="Proteomes" id="UP000823775"/>
    </source>
</evidence>
<keyword evidence="1" id="KW-1133">Transmembrane helix</keyword>
<name>A0ABS8SAH7_DATST</name>
<feature type="transmembrane region" description="Helical" evidence="1">
    <location>
        <begin position="44"/>
        <end position="66"/>
    </location>
</feature>
<dbReference type="EMBL" id="JACEIK010000372">
    <property type="protein sequence ID" value="MCD7455855.1"/>
    <property type="molecule type" value="Genomic_DNA"/>
</dbReference>
<comment type="caution">
    <text evidence="2">The sequence shown here is derived from an EMBL/GenBank/DDBJ whole genome shotgun (WGS) entry which is preliminary data.</text>
</comment>
<dbReference type="Proteomes" id="UP000823775">
    <property type="component" value="Unassembled WGS sequence"/>
</dbReference>
<keyword evidence="1" id="KW-0812">Transmembrane</keyword>
<proteinExistence type="predicted"/>
<evidence type="ECO:0000256" key="1">
    <source>
        <dbReference type="SAM" id="Phobius"/>
    </source>
</evidence>
<evidence type="ECO:0000313" key="2">
    <source>
        <dbReference type="EMBL" id="MCD7455855.1"/>
    </source>
</evidence>
<keyword evidence="1" id="KW-0472">Membrane</keyword>
<feature type="non-terminal residue" evidence="2">
    <location>
        <position position="1"/>
    </location>
</feature>
<accession>A0ABS8SAH7</accession>
<sequence>RGQEYKASKPLPKTHISPMLSSQDRCETWCGTRCALLISCKDRLINLAPFAALHCVLAVVAGAHALSF</sequence>
<keyword evidence="3" id="KW-1185">Reference proteome</keyword>
<gene>
    <name evidence="2" type="ORF">HAX54_029854</name>
</gene>
<organism evidence="2 3">
    <name type="scientific">Datura stramonium</name>
    <name type="common">Jimsonweed</name>
    <name type="synonym">Common thornapple</name>
    <dbReference type="NCBI Taxonomy" id="4076"/>
    <lineage>
        <taxon>Eukaryota</taxon>
        <taxon>Viridiplantae</taxon>
        <taxon>Streptophyta</taxon>
        <taxon>Embryophyta</taxon>
        <taxon>Tracheophyta</taxon>
        <taxon>Spermatophyta</taxon>
        <taxon>Magnoliopsida</taxon>
        <taxon>eudicotyledons</taxon>
        <taxon>Gunneridae</taxon>
        <taxon>Pentapetalae</taxon>
        <taxon>asterids</taxon>
        <taxon>lamiids</taxon>
        <taxon>Solanales</taxon>
        <taxon>Solanaceae</taxon>
        <taxon>Solanoideae</taxon>
        <taxon>Datureae</taxon>
        <taxon>Datura</taxon>
    </lineage>
</organism>
<reference evidence="2 3" key="1">
    <citation type="journal article" date="2021" name="BMC Genomics">
        <title>Datura genome reveals duplications of psychoactive alkaloid biosynthetic genes and high mutation rate following tissue culture.</title>
        <authorList>
            <person name="Rajewski A."/>
            <person name="Carter-House D."/>
            <person name="Stajich J."/>
            <person name="Litt A."/>
        </authorList>
    </citation>
    <scope>NUCLEOTIDE SEQUENCE [LARGE SCALE GENOMIC DNA]</scope>
    <source>
        <strain evidence="2">AR-01</strain>
    </source>
</reference>